<dbReference type="EMBL" id="BJXA01000012">
    <property type="protein sequence ID" value="GEM37887.1"/>
    <property type="molecule type" value="Genomic_DNA"/>
</dbReference>
<dbReference type="Gene3D" id="3.10.180.10">
    <property type="entry name" value="2,3-Dihydroxybiphenyl 1,2-Dioxygenase, domain 1"/>
    <property type="match status" value="1"/>
</dbReference>
<organism evidence="3 4">
    <name type="scientific">Nocardia ninae NBRC 108245</name>
    <dbReference type="NCBI Taxonomy" id="1210091"/>
    <lineage>
        <taxon>Bacteria</taxon>
        <taxon>Bacillati</taxon>
        <taxon>Actinomycetota</taxon>
        <taxon>Actinomycetes</taxon>
        <taxon>Mycobacteriales</taxon>
        <taxon>Nocardiaceae</taxon>
        <taxon>Nocardia</taxon>
    </lineage>
</organism>
<evidence type="ECO:0000256" key="1">
    <source>
        <dbReference type="ARBA" id="ARBA00022723"/>
    </source>
</evidence>
<dbReference type="CDD" id="cd07263">
    <property type="entry name" value="VOC_like"/>
    <property type="match status" value="1"/>
</dbReference>
<evidence type="ECO:0000313" key="3">
    <source>
        <dbReference type="EMBL" id="GEM37887.1"/>
    </source>
</evidence>
<name>A0A511MCJ0_9NOCA</name>
<dbReference type="GO" id="GO:0004462">
    <property type="term" value="F:lactoylglutathione lyase activity"/>
    <property type="evidence" value="ECO:0007669"/>
    <property type="project" value="InterPro"/>
</dbReference>
<dbReference type="PROSITE" id="PS00934">
    <property type="entry name" value="GLYOXALASE_I_1"/>
    <property type="match status" value="1"/>
</dbReference>
<proteinExistence type="predicted"/>
<dbReference type="SUPFAM" id="SSF54593">
    <property type="entry name" value="Glyoxalase/Bleomycin resistance protein/Dihydroxybiphenyl dioxygenase"/>
    <property type="match status" value="1"/>
</dbReference>
<dbReference type="PROSITE" id="PS51819">
    <property type="entry name" value="VOC"/>
    <property type="match status" value="1"/>
</dbReference>
<dbReference type="Pfam" id="PF00903">
    <property type="entry name" value="Glyoxalase"/>
    <property type="match status" value="1"/>
</dbReference>
<dbReference type="PANTHER" id="PTHR36437:SF2">
    <property type="entry name" value="GLYOXALASE_BLEOMYCIN RESISTANCE PROTEIN_DIOXYGENASE"/>
    <property type="match status" value="1"/>
</dbReference>
<keyword evidence="4" id="KW-1185">Reference proteome</keyword>
<keyword evidence="1" id="KW-0479">Metal-binding</keyword>
<dbReference type="GO" id="GO:0046872">
    <property type="term" value="F:metal ion binding"/>
    <property type="evidence" value="ECO:0007669"/>
    <property type="project" value="UniProtKB-KW"/>
</dbReference>
<dbReference type="InterPro" id="IPR018146">
    <property type="entry name" value="Glyoxalase_1_CS"/>
</dbReference>
<sequence length="139" mass="15164">MSNGKDLALTHVGVLVGDQDKALEFYRDLLGLELRQDMPFPGGRWLTVGPAGQPTIEFLLETPAMVPDDAARAAAESRLNNGAAGMLIFTTESADDTFARLRDAGVEVTQEPITQPYGMRDCGFRDPWGNHLRFSQVLG</sequence>
<dbReference type="RefSeq" id="WP_147129959.1">
    <property type="nucleotide sequence ID" value="NZ_BJXA01000012.1"/>
</dbReference>
<gene>
    <name evidence="3" type="ORF">NN4_24060</name>
</gene>
<dbReference type="Proteomes" id="UP000321424">
    <property type="component" value="Unassembled WGS sequence"/>
</dbReference>
<dbReference type="InterPro" id="IPR004360">
    <property type="entry name" value="Glyas_Fos-R_dOase_dom"/>
</dbReference>
<dbReference type="PANTHER" id="PTHR36437">
    <property type="entry name" value="GLYOXALASE/BLEOMYCIN RESISTANCE PROTEIN/DIOXYGENASE"/>
    <property type="match status" value="1"/>
</dbReference>
<dbReference type="OrthoDB" id="9794917at2"/>
<keyword evidence="3" id="KW-0456">Lyase</keyword>
<dbReference type="InterPro" id="IPR037523">
    <property type="entry name" value="VOC_core"/>
</dbReference>
<comment type="caution">
    <text evidence="3">The sequence shown here is derived from an EMBL/GenBank/DDBJ whole genome shotgun (WGS) entry which is preliminary data.</text>
</comment>
<evidence type="ECO:0000259" key="2">
    <source>
        <dbReference type="PROSITE" id="PS51819"/>
    </source>
</evidence>
<protein>
    <submittedName>
        <fullName evidence="3">Lyase</fullName>
    </submittedName>
</protein>
<reference evidence="3 4" key="1">
    <citation type="submission" date="2019-07" db="EMBL/GenBank/DDBJ databases">
        <title>Whole genome shotgun sequence of Nocardia ninae NBRC 108245.</title>
        <authorList>
            <person name="Hosoyama A."/>
            <person name="Uohara A."/>
            <person name="Ohji S."/>
            <person name="Ichikawa N."/>
        </authorList>
    </citation>
    <scope>NUCLEOTIDE SEQUENCE [LARGE SCALE GENOMIC DNA]</scope>
    <source>
        <strain evidence="3 4">NBRC 108245</strain>
    </source>
</reference>
<accession>A0A511MCJ0</accession>
<dbReference type="InterPro" id="IPR029068">
    <property type="entry name" value="Glyas_Bleomycin-R_OHBP_Dase"/>
</dbReference>
<feature type="domain" description="VOC" evidence="2">
    <location>
        <begin position="8"/>
        <end position="137"/>
    </location>
</feature>
<dbReference type="AlphaFoldDB" id="A0A511MCJ0"/>
<evidence type="ECO:0000313" key="4">
    <source>
        <dbReference type="Proteomes" id="UP000321424"/>
    </source>
</evidence>